<keyword evidence="2" id="KW-1185">Reference proteome</keyword>
<accession>A0A9P7JBE0</accession>
<comment type="caution">
    <text evidence="1">The sequence shown here is derived from an EMBL/GenBank/DDBJ whole genome shotgun (WGS) entry which is preliminary data.</text>
</comment>
<gene>
    <name evidence="1" type="ORF">BJ212DRAFT_1434007</name>
</gene>
<dbReference type="EMBL" id="JABBWG010000026">
    <property type="protein sequence ID" value="KAG1812575.1"/>
    <property type="molecule type" value="Genomic_DNA"/>
</dbReference>
<dbReference type="GeneID" id="64631730"/>
<organism evidence="1 2">
    <name type="scientific">Suillus subaureus</name>
    <dbReference type="NCBI Taxonomy" id="48587"/>
    <lineage>
        <taxon>Eukaryota</taxon>
        <taxon>Fungi</taxon>
        <taxon>Dikarya</taxon>
        <taxon>Basidiomycota</taxon>
        <taxon>Agaricomycotina</taxon>
        <taxon>Agaricomycetes</taxon>
        <taxon>Agaricomycetidae</taxon>
        <taxon>Boletales</taxon>
        <taxon>Suillineae</taxon>
        <taxon>Suillaceae</taxon>
        <taxon>Suillus</taxon>
    </lineage>
</organism>
<evidence type="ECO:0000313" key="2">
    <source>
        <dbReference type="Proteomes" id="UP000807769"/>
    </source>
</evidence>
<dbReference type="OrthoDB" id="6262491at2759"/>
<dbReference type="RefSeq" id="XP_041190720.1">
    <property type="nucleotide sequence ID" value="XM_041337714.1"/>
</dbReference>
<proteinExistence type="predicted"/>
<evidence type="ECO:0000313" key="1">
    <source>
        <dbReference type="EMBL" id="KAG1812575.1"/>
    </source>
</evidence>
<protein>
    <submittedName>
        <fullName evidence="1">Uncharacterized protein</fullName>
    </submittedName>
</protein>
<sequence length="121" mass="13446">MTPFASHPTLPMHCDTAELTEEAPHDDRSSTPFLLESDSGWMVGLNRRLLFWVPSASRHPFYSPGTVLVVTRGGPELDLSCMAHGRLSTGKSAKRNLDNDDRITANVTLRRFQIQLVIPST</sequence>
<name>A0A9P7JBE0_9AGAM</name>
<dbReference type="Proteomes" id="UP000807769">
    <property type="component" value="Unassembled WGS sequence"/>
</dbReference>
<reference evidence="1" key="1">
    <citation type="journal article" date="2020" name="New Phytol.">
        <title>Comparative genomics reveals dynamic genome evolution in host specialist ectomycorrhizal fungi.</title>
        <authorList>
            <person name="Lofgren L.A."/>
            <person name="Nguyen N.H."/>
            <person name="Vilgalys R."/>
            <person name="Ruytinx J."/>
            <person name="Liao H.L."/>
            <person name="Branco S."/>
            <person name="Kuo A."/>
            <person name="LaButti K."/>
            <person name="Lipzen A."/>
            <person name="Andreopoulos W."/>
            <person name="Pangilinan J."/>
            <person name="Riley R."/>
            <person name="Hundley H."/>
            <person name="Na H."/>
            <person name="Barry K."/>
            <person name="Grigoriev I.V."/>
            <person name="Stajich J.E."/>
            <person name="Kennedy P.G."/>
        </authorList>
    </citation>
    <scope>NUCLEOTIDE SEQUENCE</scope>
    <source>
        <strain evidence="1">MN1</strain>
    </source>
</reference>
<dbReference type="AlphaFoldDB" id="A0A9P7JBE0"/>